<evidence type="ECO:0000313" key="2">
    <source>
        <dbReference type="EMBL" id="VVT51633.1"/>
    </source>
</evidence>
<dbReference type="Proteomes" id="UP000398389">
    <property type="component" value="Unassembled WGS sequence"/>
</dbReference>
<dbReference type="PANTHER" id="PTHR28254">
    <property type="entry name" value="CYTOCHROME B-C1 COMPLEX SUBUNIT 10"/>
    <property type="match status" value="1"/>
</dbReference>
<accession>A0A5E8BSC2</accession>
<keyword evidence="3" id="KW-1185">Reference proteome</keyword>
<dbReference type="GO" id="GO:0006122">
    <property type="term" value="P:mitochondrial electron transport, ubiquinol to cytochrome c"/>
    <property type="evidence" value="ECO:0007669"/>
    <property type="project" value="InterPro"/>
</dbReference>
<sequence>MAAKQYKLAPAYKPVPHLLNFTISNTLKWSPILTFWGGSALVGVLFFADSIPRLQRDIFQYIPLIGSAYVKNVPASDSPF</sequence>
<protein>
    <recommendedName>
        <fullName evidence="4">Cytochrome b-c1 complex subunit 10</fullName>
    </recommendedName>
</protein>
<evidence type="ECO:0000313" key="3">
    <source>
        <dbReference type="Proteomes" id="UP000398389"/>
    </source>
</evidence>
<proteinExistence type="predicted"/>
<dbReference type="OrthoDB" id="2391627at2759"/>
<dbReference type="GO" id="GO:0005739">
    <property type="term" value="C:mitochondrion"/>
    <property type="evidence" value="ECO:0007669"/>
    <property type="project" value="GOC"/>
</dbReference>
<gene>
    <name evidence="2" type="ORF">SAPINGB_P003161</name>
</gene>
<evidence type="ECO:0008006" key="4">
    <source>
        <dbReference type="Google" id="ProtNLM"/>
    </source>
</evidence>
<dbReference type="GeneID" id="43581979"/>
<dbReference type="PANTHER" id="PTHR28254:SF1">
    <property type="entry name" value="CYTOCHROME B-C1 COMPLEX SUBUNIT 10, MITOCHONDRIAL"/>
    <property type="match status" value="1"/>
</dbReference>
<dbReference type="RefSeq" id="XP_031853770.1">
    <property type="nucleotide sequence ID" value="XM_031997879.1"/>
</dbReference>
<keyword evidence="1" id="KW-1133">Transmembrane helix</keyword>
<dbReference type="Gene3D" id="1.20.5.220">
    <property type="match status" value="1"/>
</dbReference>
<dbReference type="Pfam" id="PF09796">
    <property type="entry name" value="QCR10"/>
    <property type="match status" value="1"/>
</dbReference>
<dbReference type="EMBL" id="CABVLU010000002">
    <property type="protein sequence ID" value="VVT51633.1"/>
    <property type="molecule type" value="Genomic_DNA"/>
</dbReference>
<feature type="transmembrane region" description="Helical" evidence="1">
    <location>
        <begin position="29"/>
        <end position="48"/>
    </location>
</feature>
<reference evidence="2 3" key="1">
    <citation type="submission" date="2019-09" db="EMBL/GenBank/DDBJ databases">
        <authorList>
            <person name="Brejova B."/>
        </authorList>
    </citation>
    <scope>NUCLEOTIDE SEQUENCE [LARGE SCALE GENOMIC DNA]</scope>
</reference>
<evidence type="ECO:0000256" key="1">
    <source>
        <dbReference type="SAM" id="Phobius"/>
    </source>
</evidence>
<keyword evidence="1" id="KW-0472">Membrane</keyword>
<dbReference type="AlphaFoldDB" id="A0A5E8BSC2"/>
<dbReference type="InterPro" id="IPR019182">
    <property type="entry name" value="Cytochrome_b-c1_su10_fun"/>
</dbReference>
<keyword evidence="1" id="KW-0812">Transmembrane</keyword>
<organism evidence="2 3">
    <name type="scientific">Magnusiomyces paraingens</name>
    <dbReference type="NCBI Taxonomy" id="2606893"/>
    <lineage>
        <taxon>Eukaryota</taxon>
        <taxon>Fungi</taxon>
        <taxon>Dikarya</taxon>
        <taxon>Ascomycota</taxon>
        <taxon>Saccharomycotina</taxon>
        <taxon>Dipodascomycetes</taxon>
        <taxon>Dipodascales</taxon>
        <taxon>Dipodascaceae</taxon>
        <taxon>Magnusiomyces</taxon>
    </lineage>
</organism>
<name>A0A5E8BSC2_9ASCO</name>